<reference evidence="1 2" key="1">
    <citation type="submission" date="2016-10" db="EMBL/GenBank/DDBJ databases">
        <authorList>
            <person name="de Groot N.N."/>
        </authorList>
    </citation>
    <scope>NUCLEOTIDE SEQUENCE [LARGE SCALE GENOMIC DNA]</scope>
    <source>
        <strain evidence="1 2">DSM 46701</strain>
    </source>
</reference>
<dbReference type="Proteomes" id="UP000199695">
    <property type="component" value="Unassembled WGS sequence"/>
</dbReference>
<evidence type="ECO:0000313" key="2">
    <source>
        <dbReference type="Proteomes" id="UP000199695"/>
    </source>
</evidence>
<dbReference type="RefSeq" id="WP_089972046.1">
    <property type="nucleotide sequence ID" value="NZ_FOCQ01000017.1"/>
</dbReference>
<protein>
    <submittedName>
        <fullName evidence="1">Uncharacterized protein</fullName>
    </submittedName>
</protein>
<sequence>MEFEKFQQALYESQPQDWIYSSHLRKFIYAPDISITVEEDPTARKELSRVHHPWLEAFQESAWETRFLFLYRGIAIEELKCYQVGDVYLPTPHPQFSGKIALPDYWIARNLNRGSEKLDDYLSKAGFEVDE</sequence>
<dbReference type="EMBL" id="FOCQ01000017">
    <property type="protein sequence ID" value="SEN66727.1"/>
    <property type="molecule type" value="Genomic_DNA"/>
</dbReference>
<keyword evidence="2" id="KW-1185">Reference proteome</keyword>
<organism evidence="1 2">
    <name type="scientific">Lihuaxuella thermophila</name>
    <dbReference type="NCBI Taxonomy" id="1173111"/>
    <lineage>
        <taxon>Bacteria</taxon>
        <taxon>Bacillati</taxon>
        <taxon>Bacillota</taxon>
        <taxon>Bacilli</taxon>
        <taxon>Bacillales</taxon>
        <taxon>Thermoactinomycetaceae</taxon>
        <taxon>Lihuaxuella</taxon>
    </lineage>
</organism>
<name>A0A1H8IFE1_9BACL</name>
<evidence type="ECO:0000313" key="1">
    <source>
        <dbReference type="EMBL" id="SEN66727.1"/>
    </source>
</evidence>
<dbReference type="AlphaFoldDB" id="A0A1H8IFE1"/>
<accession>A0A1H8IFE1</accession>
<gene>
    <name evidence="1" type="ORF">SAMN05444955_11744</name>
</gene>
<proteinExistence type="predicted"/>